<dbReference type="AlphaFoldDB" id="A0A017SPM5"/>
<gene>
    <name evidence="2" type="ORF">EURHEDRAFT_223122</name>
</gene>
<keyword evidence="3" id="KW-1185">Reference proteome</keyword>
<dbReference type="Proteomes" id="UP000019804">
    <property type="component" value="Unassembled WGS sequence"/>
</dbReference>
<dbReference type="GeneID" id="63693140"/>
<dbReference type="EMBL" id="KK088413">
    <property type="protein sequence ID" value="EYE98761.1"/>
    <property type="molecule type" value="Genomic_DNA"/>
</dbReference>
<keyword evidence="1" id="KW-0812">Transmembrane</keyword>
<reference evidence="3" key="1">
    <citation type="journal article" date="2014" name="Nat. Commun.">
        <title>Genomic adaptations of the halophilic Dead Sea filamentous fungus Eurotium rubrum.</title>
        <authorList>
            <person name="Kis-Papo T."/>
            <person name="Weig A.R."/>
            <person name="Riley R."/>
            <person name="Persoh D."/>
            <person name="Salamov A."/>
            <person name="Sun H."/>
            <person name="Lipzen A."/>
            <person name="Wasser S.P."/>
            <person name="Rambold G."/>
            <person name="Grigoriev I.V."/>
            <person name="Nevo E."/>
        </authorList>
    </citation>
    <scope>NUCLEOTIDE SEQUENCE [LARGE SCALE GENOMIC DNA]</scope>
    <source>
        <strain evidence="3">CBS 135680</strain>
    </source>
</reference>
<keyword evidence="1" id="KW-1133">Transmembrane helix</keyword>
<organism evidence="2 3">
    <name type="scientific">Aspergillus ruber (strain CBS 135680)</name>
    <dbReference type="NCBI Taxonomy" id="1388766"/>
    <lineage>
        <taxon>Eukaryota</taxon>
        <taxon>Fungi</taxon>
        <taxon>Dikarya</taxon>
        <taxon>Ascomycota</taxon>
        <taxon>Pezizomycotina</taxon>
        <taxon>Eurotiomycetes</taxon>
        <taxon>Eurotiomycetidae</taxon>
        <taxon>Eurotiales</taxon>
        <taxon>Aspergillaceae</taxon>
        <taxon>Aspergillus</taxon>
        <taxon>Aspergillus subgen. Aspergillus</taxon>
    </lineage>
</organism>
<keyword evidence="1" id="KW-0472">Membrane</keyword>
<sequence length="76" mass="8518">MTGFLYPNLYITACLSQIQLAFLVSSESALTAPVYPLQLVFQEVGDHDQHHQEPQMFSFETAFALLACLGLLLAWK</sequence>
<protein>
    <submittedName>
        <fullName evidence="2">Uncharacterized protein</fullName>
    </submittedName>
</protein>
<name>A0A017SPM5_ASPRC</name>
<evidence type="ECO:0000313" key="3">
    <source>
        <dbReference type="Proteomes" id="UP000019804"/>
    </source>
</evidence>
<proteinExistence type="predicted"/>
<accession>A0A017SPM5</accession>
<dbReference type="HOGENOM" id="CLU_2654070_0_0_1"/>
<evidence type="ECO:0000313" key="2">
    <source>
        <dbReference type="EMBL" id="EYE98761.1"/>
    </source>
</evidence>
<dbReference type="RefSeq" id="XP_040642449.1">
    <property type="nucleotide sequence ID" value="XM_040778016.1"/>
</dbReference>
<evidence type="ECO:0000256" key="1">
    <source>
        <dbReference type="SAM" id="Phobius"/>
    </source>
</evidence>
<feature type="transmembrane region" description="Helical" evidence="1">
    <location>
        <begin position="55"/>
        <end position="75"/>
    </location>
</feature>